<protein>
    <recommendedName>
        <fullName evidence="3">YolD-like family protein</fullName>
    </recommendedName>
</protein>
<dbReference type="EMBL" id="JACHHB010000017">
    <property type="protein sequence ID" value="MBB5174874.1"/>
    <property type="molecule type" value="Genomic_DNA"/>
</dbReference>
<sequence>MSKYQDRGLLKWQGMMLPEHVQRLNEWETEKKKATKPMVDEQQFIEMEYTIAQSIAENKPVHVTYWEDGSFYALTGHIRTMSYETKHLKVVDQYENVVTIHVQCIVDISISP</sequence>
<dbReference type="Pfam" id="PF08863">
    <property type="entry name" value="YolD"/>
    <property type="match status" value="1"/>
</dbReference>
<dbReference type="PANTHER" id="PTHR40051:SF1">
    <property type="entry name" value="YOLD-LIKE FAMILY PROTEIN"/>
    <property type="match status" value="1"/>
</dbReference>
<dbReference type="Proteomes" id="UP000551878">
    <property type="component" value="Unassembled WGS sequence"/>
</dbReference>
<keyword evidence="2" id="KW-1185">Reference proteome</keyword>
<dbReference type="RefSeq" id="WP_184665275.1">
    <property type="nucleotide sequence ID" value="NZ_JACHHB010000017.1"/>
</dbReference>
<comment type="caution">
    <text evidence="1">The sequence shown here is derived from an EMBL/GenBank/DDBJ whole genome shotgun (WGS) entry which is preliminary data.</text>
</comment>
<accession>A0A840QU28</accession>
<dbReference type="AlphaFoldDB" id="A0A840QU28"/>
<evidence type="ECO:0008006" key="3">
    <source>
        <dbReference type="Google" id="ProtNLM"/>
    </source>
</evidence>
<organism evidence="1 2">
    <name type="scientific">Texcoconibacillus texcoconensis</name>
    <dbReference type="NCBI Taxonomy" id="1095777"/>
    <lineage>
        <taxon>Bacteria</taxon>
        <taxon>Bacillati</taxon>
        <taxon>Bacillota</taxon>
        <taxon>Bacilli</taxon>
        <taxon>Bacillales</taxon>
        <taxon>Bacillaceae</taxon>
        <taxon>Texcoconibacillus</taxon>
    </lineage>
</organism>
<gene>
    <name evidence="1" type="ORF">HNQ41_003097</name>
</gene>
<evidence type="ECO:0000313" key="1">
    <source>
        <dbReference type="EMBL" id="MBB5174874.1"/>
    </source>
</evidence>
<reference evidence="1 2" key="1">
    <citation type="submission" date="2020-08" db="EMBL/GenBank/DDBJ databases">
        <title>Genomic Encyclopedia of Type Strains, Phase IV (KMG-IV): sequencing the most valuable type-strain genomes for metagenomic binning, comparative biology and taxonomic classification.</title>
        <authorList>
            <person name="Goeker M."/>
        </authorList>
    </citation>
    <scope>NUCLEOTIDE SEQUENCE [LARGE SCALE GENOMIC DNA]</scope>
    <source>
        <strain evidence="1 2">DSM 24696</strain>
    </source>
</reference>
<dbReference type="InterPro" id="IPR014962">
    <property type="entry name" value="YolD"/>
</dbReference>
<dbReference type="PANTHER" id="PTHR40051">
    <property type="entry name" value="IG HYPOTHETICAL 15966"/>
    <property type="match status" value="1"/>
</dbReference>
<proteinExistence type="predicted"/>
<evidence type="ECO:0000313" key="2">
    <source>
        <dbReference type="Proteomes" id="UP000551878"/>
    </source>
</evidence>
<name>A0A840QU28_9BACI</name>